<reference evidence="1" key="1">
    <citation type="journal article" date="2020" name="mSystems">
        <title>Genome- and Community-Level Interaction Insights into Carbon Utilization and Element Cycling Functions of Hydrothermarchaeota in Hydrothermal Sediment.</title>
        <authorList>
            <person name="Zhou Z."/>
            <person name="Liu Y."/>
            <person name="Xu W."/>
            <person name="Pan J."/>
            <person name="Luo Z.H."/>
            <person name="Li M."/>
        </authorList>
    </citation>
    <scope>NUCLEOTIDE SEQUENCE [LARGE SCALE GENOMIC DNA]</scope>
    <source>
        <strain evidence="1">SpSt-258</strain>
    </source>
</reference>
<gene>
    <name evidence="1" type="ORF">ENP86_00010</name>
</gene>
<organism evidence="1">
    <name type="scientific">candidate division WOR-3 bacterium</name>
    <dbReference type="NCBI Taxonomy" id="2052148"/>
    <lineage>
        <taxon>Bacteria</taxon>
        <taxon>Bacteria division WOR-3</taxon>
    </lineage>
</organism>
<protein>
    <submittedName>
        <fullName evidence="1">Uncharacterized protein</fullName>
    </submittedName>
</protein>
<accession>A0A7V1EGW0</accession>
<sequence>MSKIKILLVFFLVFGVSWAGFEIKVSNIGQWEVCLSNYGKFGQTMTGNAGAWWPRGSFHNYIFGAGIWVGTIAPDGDTLVTIGYLPSGDAWEFAPGPPYSNLIDPKWRFYFSTDVDFPFNSISFEDGYAIFNDFDPCYHMPNDTKPIGITVTLKTYTFARYWADDLLFMRYIIKNDTNYTITNLLSGICMDYDIGNESGANANDRGGIDLSRKLFYGWQERPEPGWGSRGMIGYKLLSPYPLTCFKRFTLSFEPNNDKERYMAMAGYNWQNGNYEPFDTIWFPPDDQRILISSGTWNLSPGDSSNIRLGPDCKSRFNTTEPRDGV</sequence>
<name>A0A7V1EGW0_UNCW3</name>
<proteinExistence type="predicted"/>
<evidence type="ECO:0000313" key="1">
    <source>
        <dbReference type="EMBL" id="HDY57931.1"/>
    </source>
</evidence>
<comment type="caution">
    <text evidence="1">The sequence shown here is derived from an EMBL/GenBank/DDBJ whole genome shotgun (WGS) entry which is preliminary data.</text>
</comment>
<dbReference type="EMBL" id="DSKY01000001">
    <property type="protein sequence ID" value="HDY57931.1"/>
    <property type="molecule type" value="Genomic_DNA"/>
</dbReference>
<dbReference type="AlphaFoldDB" id="A0A7V1EGW0"/>